<keyword evidence="2" id="KW-1185">Reference proteome</keyword>
<comment type="caution">
    <text evidence="1">The sequence shown here is derived from an EMBL/GenBank/DDBJ whole genome shotgun (WGS) entry which is preliminary data.</text>
</comment>
<evidence type="ECO:0000313" key="2">
    <source>
        <dbReference type="Proteomes" id="UP001172386"/>
    </source>
</evidence>
<protein>
    <submittedName>
        <fullName evidence="1">Uncharacterized protein</fullName>
    </submittedName>
</protein>
<dbReference type="Proteomes" id="UP001172386">
    <property type="component" value="Unassembled WGS sequence"/>
</dbReference>
<name>A0ACC2ZUV2_9EURO</name>
<dbReference type="EMBL" id="JAPDRQ010000255">
    <property type="protein sequence ID" value="KAJ9651466.1"/>
    <property type="molecule type" value="Genomic_DNA"/>
</dbReference>
<sequence length="539" mass="61840">MAGASSTPLAQNSPHFRWIRARTNVDNPVQFADSNLPAFFKVQQVRYTVFLVQEMARKRGRTPSLDETSPSTPKRQKVTNARLERKRELDRVAQRTIREKTRNHIAYLENLVQTLQAGNESDRKTEKLVAQLGEKNAEINRLRNALNSIVKITDGVRNSSTTSEIVSSTSNDQEETEETSLDTSAMGEGYNNLSEQVPSMSVSLGVPCANDYSQTSFSYRQDEIPNSTSRRISATSLLNTSQCQQVLMENSKDALLASPPDTPAPDLNNALSVSQMASSIVRNTKLEGRLWYLAGTLLNHILKRPQQRLYSVTFDEDIAIRAVIEGWSAVMERYPLDRGWQWLKELDETIYFDTGIPERLMHLRNCRLQFLRQMFPKTDWDQMLPAFFAARPSQRYLDHDPLIEHFPWPTFRERLLFFPRKYATNKFMETLRKNVHFIWGHDSSHLYVKNPCTGMYSYSETFLEHSMDIRCYTVKPAFFDHFPELLEDIPFNNPLPFNILSTYVPTASTMIAIADSEYICDTERVIEEDGESIIDPASS</sequence>
<accession>A0ACC2ZUV2</accession>
<proteinExistence type="predicted"/>
<gene>
    <name evidence="1" type="ORF">H2198_009260</name>
</gene>
<reference evidence="1" key="1">
    <citation type="submission" date="2022-10" db="EMBL/GenBank/DDBJ databases">
        <title>Culturing micro-colonial fungi from biological soil crusts in the Mojave desert and describing Neophaeococcomyces mojavensis, and introducing the new genera and species Taxawa tesnikishii.</title>
        <authorList>
            <person name="Kurbessoian T."/>
            <person name="Stajich J.E."/>
        </authorList>
    </citation>
    <scope>NUCLEOTIDE SEQUENCE</scope>
    <source>
        <strain evidence="1">JES_112</strain>
    </source>
</reference>
<organism evidence="1 2">
    <name type="scientific">Neophaeococcomyces mojaviensis</name>
    <dbReference type="NCBI Taxonomy" id="3383035"/>
    <lineage>
        <taxon>Eukaryota</taxon>
        <taxon>Fungi</taxon>
        <taxon>Dikarya</taxon>
        <taxon>Ascomycota</taxon>
        <taxon>Pezizomycotina</taxon>
        <taxon>Eurotiomycetes</taxon>
        <taxon>Chaetothyriomycetidae</taxon>
        <taxon>Chaetothyriales</taxon>
        <taxon>Chaetothyriales incertae sedis</taxon>
        <taxon>Neophaeococcomyces</taxon>
    </lineage>
</organism>
<evidence type="ECO:0000313" key="1">
    <source>
        <dbReference type="EMBL" id="KAJ9651466.1"/>
    </source>
</evidence>